<evidence type="ECO:0000313" key="2">
    <source>
        <dbReference type="EMBL" id="TVT60114.1"/>
    </source>
</evidence>
<name>A0A558DGG2_9PSEU</name>
<keyword evidence="1" id="KW-0812">Transmembrane</keyword>
<protein>
    <submittedName>
        <fullName evidence="2">Uncharacterized protein</fullName>
    </submittedName>
</protein>
<evidence type="ECO:0000256" key="1">
    <source>
        <dbReference type="SAM" id="Phobius"/>
    </source>
</evidence>
<keyword evidence="3" id="KW-1185">Reference proteome</keyword>
<dbReference type="RefSeq" id="WP_186382379.1">
    <property type="nucleotide sequence ID" value="NZ_VJWX01000026.1"/>
</dbReference>
<keyword evidence="1" id="KW-0472">Membrane</keyword>
<keyword evidence="1" id="KW-1133">Transmembrane helix</keyword>
<feature type="transmembrane region" description="Helical" evidence="1">
    <location>
        <begin position="51"/>
        <end position="72"/>
    </location>
</feature>
<evidence type="ECO:0000313" key="3">
    <source>
        <dbReference type="Proteomes" id="UP000320011"/>
    </source>
</evidence>
<dbReference type="Proteomes" id="UP000320011">
    <property type="component" value="Unassembled WGS sequence"/>
</dbReference>
<accession>A0A558DGG2</accession>
<dbReference type="EMBL" id="VJWX01000026">
    <property type="protein sequence ID" value="TVT60114.1"/>
    <property type="molecule type" value="Genomic_DNA"/>
</dbReference>
<dbReference type="InterPro" id="IPR045428">
    <property type="entry name" value="EACC1"/>
</dbReference>
<organism evidence="2 3">
    <name type="scientific">Amycolatopsis rhizosphaerae</name>
    <dbReference type="NCBI Taxonomy" id="2053003"/>
    <lineage>
        <taxon>Bacteria</taxon>
        <taxon>Bacillati</taxon>
        <taxon>Actinomycetota</taxon>
        <taxon>Actinomycetes</taxon>
        <taxon>Pseudonocardiales</taxon>
        <taxon>Pseudonocardiaceae</taxon>
        <taxon>Amycolatopsis</taxon>
    </lineage>
</organism>
<dbReference type="Pfam" id="PF19953">
    <property type="entry name" value="EACC1"/>
    <property type="match status" value="1"/>
</dbReference>
<proteinExistence type="predicted"/>
<reference evidence="2 3" key="1">
    <citation type="submission" date="2019-07" db="EMBL/GenBank/DDBJ databases">
        <authorList>
            <person name="Duangmal K."/>
            <person name="Teo W.F.A."/>
        </authorList>
    </citation>
    <scope>NUCLEOTIDE SEQUENCE [LARGE SCALE GENOMIC DNA]</scope>
    <source>
        <strain evidence="2 3">TBRC 6029</strain>
    </source>
</reference>
<comment type="caution">
    <text evidence="2">The sequence shown here is derived from an EMBL/GenBank/DDBJ whole genome shotgun (WGS) entry which is preliminary data.</text>
</comment>
<dbReference type="AlphaFoldDB" id="A0A558DGG2"/>
<reference evidence="2 3" key="2">
    <citation type="submission" date="2019-08" db="EMBL/GenBank/DDBJ databases">
        <title>Amycolatopsis acidicola sp. nov., isolated from peat swamp forest soil.</title>
        <authorList>
            <person name="Srisuk N."/>
        </authorList>
    </citation>
    <scope>NUCLEOTIDE SEQUENCE [LARGE SCALE GENOMIC DNA]</scope>
    <source>
        <strain evidence="2 3">TBRC 6029</strain>
    </source>
</reference>
<sequence length="130" mass="13703">MTVSVVGAADGGDELRALRSWLVAEDEFRGRVRLITPPPEPGKLGAVTETLAIALGPGGAATVLAGALITWIRRQRGKIKLKVSRPDGTSVELSADIALDGEQARQLVTDLLHDAVDARGRSLDKPGSRD</sequence>
<gene>
    <name evidence="2" type="ORF">FNH05_04870</name>
</gene>